<dbReference type="NCBIfam" id="NF003933">
    <property type="entry name" value="PRK05444.2-2"/>
    <property type="match status" value="1"/>
</dbReference>
<feature type="binding site" evidence="10">
    <location>
        <position position="364"/>
    </location>
    <ligand>
        <name>thiamine diphosphate</name>
        <dbReference type="ChEBI" id="CHEBI:58937"/>
    </ligand>
</feature>
<dbReference type="InterPro" id="IPR020826">
    <property type="entry name" value="Transketolase_BS"/>
</dbReference>
<feature type="binding site" evidence="10">
    <location>
        <begin position="146"/>
        <end position="147"/>
    </location>
    <ligand>
        <name>thiamine diphosphate</name>
        <dbReference type="ChEBI" id="CHEBI:58937"/>
    </ligand>
</feature>
<dbReference type="FunFam" id="3.40.50.970:FF:000005">
    <property type="entry name" value="1-deoxy-D-xylulose-5-phosphate synthase"/>
    <property type="match status" value="1"/>
</dbReference>
<evidence type="ECO:0000256" key="7">
    <source>
        <dbReference type="ARBA" id="ARBA00022977"/>
    </source>
</evidence>
<gene>
    <name evidence="10 12" type="primary">dxs</name>
    <name evidence="12" type="ORF">FHQ18_01540</name>
</gene>
<comment type="pathway">
    <text evidence="1 10">Metabolic intermediate biosynthesis; 1-deoxy-D-xylulose 5-phosphate biosynthesis; 1-deoxy-D-xylulose 5-phosphate from D-glyceraldehyde 3-phosphate and pyruvate: step 1/1.</text>
</comment>
<reference evidence="12 13" key="1">
    <citation type="submission" date="2019-06" db="EMBL/GenBank/DDBJ databases">
        <title>Genomic insights into carbon and energy metabolism of Deferribacter autotrophicus revealed new metabolic traits in the phylum Deferribacteres.</title>
        <authorList>
            <person name="Slobodkin A.I."/>
            <person name="Slobodkina G.B."/>
            <person name="Allioux M."/>
            <person name="Alain K."/>
            <person name="Jebbar M."/>
            <person name="Shadrin V."/>
            <person name="Kublanov I.V."/>
            <person name="Toshchakov S.V."/>
            <person name="Bonch-Osmolovskaya E.A."/>
        </authorList>
    </citation>
    <scope>NUCLEOTIDE SEQUENCE [LARGE SCALE GENOMIC DNA]</scope>
    <source>
        <strain evidence="12 13">SL50</strain>
    </source>
</reference>
<keyword evidence="5 10" id="KW-0479">Metal-binding</keyword>
<dbReference type="HAMAP" id="MF_00315">
    <property type="entry name" value="DXP_synth"/>
    <property type="match status" value="1"/>
</dbReference>
<dbReference type="InterPro" id="IPR049557">
    <property type="entry name" value="Transketolase_CS"/>
</dbReference>
<evidence type="ECO:0000256" key="8">
    <source>
        <dbReference type="ARBA" id="ARBA00023052"/>
    </source>
</evidence>
<dbReference type="NCBIfam" id="TIGR00204">
    <property type="entry name" value="dxs"/>
    <property type="match status" value="1"/>
</dbReference>
<evidence type="ECO:0000313" key="13">
    <source>
        <dbReference type="Proteomes" id="UP000322876"/>
    </source>
</evidence>
<comment type="function">
    <text evidence="10">Catalyzes the acyloin condensation reaction between C atoms 2 and 3 of pyruvate and glyceraldehyde 3-phosphate to yield 1-deoxy-D-xylulose-5-phosphate (DXP).</text>
</comment>
<evidence type="ECO:0000256" key="4">
    <source>
        <dbReference type="ARBA" id="ARBA00022679"/>
    </source>
</evidence>
<dbReference type="InterPro" id="IPR029061">
    <property type="entry name" value="THDP-binding"/>
</dbReference>
<evidence type="ECO:0000256" key="6">
    <source>
        <dbReference type="ARBA" id="ARBA00022842"/>
    </source>
</evidence>
<name>A0A5A8F507_9BACT</name>
<dbReference type="GO" id="GO:0019288">
    <property type="term" value="P:isopentenyl diphosphate biosynthetic process, methylerythritol 4-phosphate pathway"/>
    <property type="evidence" value="ECO:0007669"/>
    <property type="project" value="TreeGrafter"/>
</dbReference>
<feature type="binding site" evidence="10">
    <location>
        <position position="284"/>
    </location>
    <ligand>
        <name>thiamine diphosphate</name>
        <dbReference type="ChEBI" id="CHEBI:58937"/>
    </ligand>
</feature>
<dbReference type="Pfam" id="PF02780">
    <property type="entry name" value="Transketolase_C"/>
    <property type="match status" value="1"/>
</dbReference>
<dbReference type="GO" id="GO:0008661">
    <property type="term" value="F:1-deoxy-D-xylulose-5-phosphate synthase activity"/>
    <property type="evidence" value="ECO:0007669"/>
    <property type="project" value="UniProtKB-UniRule"/>
</dbReference>
<keyword evidence="6 10" id="KW-0460">Magnesium</keyword>
<dbReference type="PROSITE" id="PS00802">
    <property type="entry name" value="TRANSKETOLASE_2"/>
    <property type="match status" value="1"/>
</dbReference>
<feature type="domain" description="Transketolase-like pyrimidine-binding" evidence="11">
    <location>
        <begin position="313"/>
        <end position="476"/>
    </location>
</feature>
<evidence type="ECO:0000256" key="2">
    <source>
        <dbReference type="ARBA" id="ARBA00011081"/>
    </source>
</evidence>
<dbReference type="PROSITE" id="PS00801">
    <property type="entry name" value="TRANSKETOLASE_1"/>
    <property type="match status" value="1"/>
</dbReference>
<keyword evidence="8 10" id="KW-0786">Thiamine pyrophosphate</keyword>
<sequence length="620" mass="69108">MEFLKQLKLPDDIKNLNYDELKKLAAETRQLIIEVCAKNGGHIAPSLGVVELTLSLLKNFDPLHDRIIWDVGHQSYAYKILTDRLERFHTLRQFKGISGFNKPSESPYDAFGVGHTSTSVSAALGIRMADEIIGKKRKIVAIIGDGALTAGLAFEGLNNLGHLDKDMIVILNDNEMSISKNVGAISSYLSRAMTGEFYTHLRKDVQNILEHAPLGDKLLKMAKKFEEGLKGLFTPGILFEELGLKYIGPIDGHDLKELDKAIHNAKIQDGPTLIHVITKKGKGFKPAEENPEKFHGVSSFDIETGKPIKFKGKTFTEVFGDALLELAKQHDNIVAITAAMKPGTGLNKFAETFPERFFDVGIAEQHAVTFAAGLAISGCKPYVAIYSTFLQRAYDQIIHDVALQNLPVIFCIDRAGLVGADGPTHHGSFDISYLRTVPNIHIMLPKDEFELIEMLKLSYELDAPVAIRYPRGDIKVYDLPKIPVTLYEPEVINDSGEILIISAGHIFDEVFEAYNNLKNKFSVALLNLRFLKPLNIEKILEIAKNKKMIITVEENSVNGGVGDEILSILAENNVYPEKFIKLGIPDRFIEHGSVKELRKLIRLDAKSIEEKIISEWEKID</sequence>
<comment type="subunit">
    <text evidence="3 10">Homodimer.</text>
</comment>
<keyword evidence="7 10" id="KW-0784">Thiamine biosynthesis</keyword>
<dbReference type="InterPro" id="IPR033248">
    <property type="entry name" value="Transketolase_C"/>
</dbReference>
<keyword evidence="4 10" id="KW-0808">Transferase</keyword>
<evidence type="ECO:0000256" key="10">
    <source>
        <dbReference type="HAMAP-Rule" id="MF_00315"/>
    </source>
</evidence>
<dbReference type="Gene3D" id="3.40.50.920">
    <property type="match status" value="1"/>
</dbReference>
<dbReference type="GO" id="GO:0009228">
    <property type="term" value="P:thiamine biosynthetic process"/>
    <property type="evidence" value="ECO:0007669"/>
    <property type="project" value="UniProtKB-UniRule"/>
</dbReference>
<evidence type="ECO:0000259" key="11">
    <source>
        <dbReference type="SMART" id="SM00861"/>
    </source>
</evidence>
<dbReference type="CDD" id="cd07033">
    <property type="entry name" value="TPP_PYR_DXS_TK_like"/>
    <property type="match status" value="1"/>
</dbReference>
<proteinExistence type="inferred from homology"/>
<keyword evidence="13" id="KW-1185">Reference proteome</keyword>
<comment type="caution">
    <text evidence="12">The sequence shown here is derived from an EMBL/GenBank/DDBJ whole genome shotgun (WGS) entry which is preliminary data.</text>
</comment>
<feature type="binding site" evidence="10">
    <location>
        <position position="145"/>
    </location>
    <ligand>
        <name>Mg(2+)</name>
        <dbReference type="ChEBI" id="CHEBI:18420"/>
    </ligand>
</feature>
<dbReference type="GO" id="GO:0005829">
    <property type="term" value="C:cytosol"/>
    <property type="evidence" value="ECO:0007669"/>
    <property type="project" value="TreeGrafter"/>
</dbReference>
<dbReference type="UniPathway" id="UPA00064">
    <property type="reaction ID" value="UER00091"/>
</dbReference>
<dbReference type="InterPro" id="IPR005477">
    <property type="entry name" value="Dxylulose-5-P_synthase"/>
</dbReference>
<dbReference type="InterPro" id="IPR005475">
    <property type="entry name" value="Transketolase-like_Pyr-bd"/>
</dbReference>
<dbReference type="PANTHER" id="PTHR43322:SF5">
    <property type="entry name" value="1-DEOXY-D-XYLULOSE-5-PHOSPHATE SYNTHASE, CHLOROPLASTIC"/>
    <property type="match status" value="1"/>
</dbReference>
<dbReference type="GO" id="GO:0000287">
    <property type="term" value="F:magnesium ion binding"/>
    <property type="evidence" value="ECO:0007669"/>
    <property type="project" value="UniProtKB-UniRule"/>
</dbReference>
<evidence type="ECO:0000256" key="1">
    <source>
        <dbReference type="ARBA" id="ARBA00004980"/>
    </source>
</evidence>
<dbReference type="SMART" id="SM00861">
    <property type="entry name" value="Transket_pyr"/>
    <property type="match status" value="1"/>
</dbReference>
<accession>A0A5A8F507</accession>
<dbReference type="OrthoDB" id="9803371at2"/>
<evidence type="ECO:0000256" key="3">
    <source>
        <dbReference type="ARBA" id="ARBA00011738"/>
    </source>
</evidence>
<dbReference type="PANTHER" id="PTHR43322">
    <property type="entry name" value="1-D-DEOXYXYLULOSE 5-PHOSPHATE SYNTHASE-RELATED"/>
    <property type="match status" value="1"/>
</dbReference>
<dbReference type="Gene3D" id="3.40.50.970">
    <property type="match status" value="2"/>
</dbReference>
<dbReference type="EMBL" id="VFJB01000002">
    <property type="protein sequence ID" value="KAA0259161.1"/>
    <property type="molecule type" value="Genomic_DNA"/>
</dbReference>
<comment type="cofactor">
    <cofactor evidence="10">
        <name>thiamine diphosphate</name>
        <dbReference type="ChEBI" id="CHEBI:58937"/>
    </cofactor>
    <text evidence="10">Binds 1 thiamine pyrophosphate per subunit.</text>
</comment>
<dbReference type="Pfam" id="PF02779">
    <property type="entry name" value="Transket_pyr"/>
    <property type="match status" value="1"/>
</dbReference>
<dbReference type="InterPro" id="IPR009014">
    <property type="entry name" value="Transketo_C/PFOR_II"/>
</dbReference>
<dbReference type="Pfam" id="PF13292">
    <property type="entry name" value="DXP_synthase_N"/>
    <property type="match status" value="1"/>
</dbReference>
<dbReference type="SUPFAM" id="SSF52922">
    <property type="entry name" value="TK C-terminal domain-like"/>
    <property type="match status" value="1"/>
</dbReference>
<organism evidence="12 13">
    <name type="scientific">Deferribacter autotrophicus</name>
    <dbReference type="NCBI Taxonomy" id="500465"/>
    <lineage>
        <taxon>Bacteria</taxon>
        <taxon>Pseudomonadati</taxon>
        <taxon>Deferribacterota</taxon>
        <taxon>Deferribacteres</taxon>
        <taxon>Deferribacterales</taxon>
        <taxon>Deferribacteraceae</taxon>
        <taxon>Deferribacter</taxon>
    </lineage>
</organism>
<evidence type="ECO:0000313" key="12">
    <source>
        <dbReference type="EMBL" id="KAA0259161.1"/>
    </source>
</evidence>
<protein>
    <recommendedName>
        <fullName evidence="10">1-deoxy-D-xylulose-5-phosphate synthase</fullName>
        <ecNumber evidence="10">2.2.1.7</ecNumber>
    </recommendedName>
    <alternativeName>
        <fullName evidence="10">1-deoxyxylulose-5-phosphate synthase</fullName>
        <shortName evidence="10">DXP synthase</shortName>
        <shortName evidence="10">DXPS</shortName>
    </alternativeName>
</protein>
<dbReference type="Proteomes" id="UP000322876">
    <property type="component" value="Unassembled WGS sequence"/>
</dbReference>
<feature type="binding site" evidence="10">
    <location>
        <position position="174"/>
    </location>
    <ligand>
        <name>thiamine diphosphate</name>
        <dbReference type="ChEBI" id="CHEBI:58937"/>
    </ligand>
</feature>
<feature type="binding site" evidence="10">
    <location>
        <position position="174"/>
    </location>
    <ligand>
        <name>Mg(2+)</name>
        <dbReference type="ChEBI" id="CHEBI:18420"/>
    </ligand>
</feature>
<comment type="cofactor">
    <cofactor evidence="10">
        <name>Mg(2+)</name>
        <dbReference type="ChEBI" id="CHEBI:18420"/>
    </cofactor>
    <text evidence="10">Binds 1 Mg(2+) ion per subunit.</text>
</comment>
<dbReference type="AlphaFoldDB" id="A0A5A8F507"/>
<comment type="catalytic activity">
    <reaction evidence="10">
        <text>D-glyceraldehyde 3-phosphate + pyruvate + H(+) = 1-deoxy-D-xylulose 5-phosphate + CO2</text>
        <dbReference type="Rhea" id="RHEA:12605"/>
        <dbReference type="ChEBI" id="CHEBI:15361"/>
        <dbReference type="ChEBI" id="CHEBI:15378"/>
        <dbReference type="ChEBI" id="CHEBI:16526"/>
        <dbReference type="ChEBI" id="CHEBI:57792"/>
        <dbReference type="ChEBI" id="CHEBI:59776"/>
        <dbReference type="EC" id="2.2.1.7"/>
    </reaction>
</comment>
<dbReference type="RefSeq" id="WP_149265416.1">
    <property type="nucleotide sequence ID" value="NZ_VFJB01000002.1"/>
</dbReference>
<evidence type="ECO:0000256" key="9">
    <source>
        <dbReference type="ARBA" id="ARBA00023229"/>
    </source>
</evidence>
<feature type="binding site" evidence="10">
    <location>
        <position position="73"/>
    </location>
    <ligand>
        <name>thiamine diphosphate</name>
        <dbReference type="ChEBI" id="CHEBI:58937"/>
    </ligand>
</feature>
<dbReference type="GO" id="GO:0030976">
    <property type="term" value="F:thiamine pyrophosphate binding"/>
    <property type="evidence" value="ECO:0007669"/>
    <property type="project" value="UniProtKB-UniRule"/>
</dbReference>
<feature type="binding site" evidence="10">
    <location>
        <begin position="114"/>
        <end position="116"/>
    </location>
    <ligand>
        <name>thiamine diphosphate</name>
        <dbReference type="ChEBI" id="CHEBI:58937"/>
    </ligand>
</feature>
<comment type="similarity">
    <text evidence="2 10">Belongs to the transketolase family. DXPS subfamily.</text>
</comment>
<evidence type="ECO:0000256" key="5">
    <source>
        <dbReference type="ARBA" id="ARBA00022723"/>
    </source>
</evidence>
<dbReference type="EC" id="2.2.1.7" evidence="10"/>
<dbReference type="CDD" id="cd02007">
    <property type="entry name" value="TPP_DXS"/>
    <property type="match status" value="1"/>
</dbReference>
<dbReference type="SUPFAM" id="SSF52518">
    <property type="entry name" value="Thiamin diphosphate-binding fold (THDP-binding)"/>
    <property type="match status" value="2"/>
</dbReference>
<dbReference type="GO" id="GO:0016114">
    <property type="term" value="P:terpenoid biosynthetic process"/>
    <property type="evidence" value="ECO:0007669"/>
    <property type="project" value="UniProtKB-UniRule"/>
</dbReference>
<keyword evidence="9 10" id="KW-0414">Isoprene biosynthesis</keyword>